<accession>A0A0F9A0W7</accession>
<reference evidence="1" key="1">
    <citation type="journal article" date="2015" name="Nature">
        <title>Complex archaea that bridge the gap between prokaryotes and eukaryotes.</title>
        <authorList>
            <person name="Spang A."/>
            <person name="Saw J.H."/>
            <person name="Jorgensen S.L."/>
            <person name="Zaremba-Niedzwiedzka K."/>
            <person name="Martijn J."/>
            <person name="Lind A.E."/>
            <person name="van Eijk R."/>
            <person name="Schleper C."/>
            <person name="Guy L."/>
            <person name="Ettema T.J."/>
        </authorList>
    </citation>
    <scope>NUCLEOTIDE SEQUENCE</scope>
</reference>
<evidence type="ECO:0000313" key="1">
    <source>
        <dbReference type="EMBL" id="KKL00809.1"/>
    </source>
</evidence>
<dbReference type="AlphaFoldDB" id="A0A0F9A0W7"/>
<gene>
    <name evidence="1" type="ORF">LCGC14_2628660</name>
</gene>
<proteinExistence type="predicted"/>
<protein>
    <recommendedName>
        <fullName evidence="2">Holin</fullName>
    </recommendedName>
</protein>
<comment type="caution">
    <text evidence="1">The sequence shown here is derived from an EMBL/GenBank/DDBJ whole genome shotgun (WGS) entry which is preliminary data.</text>
</comment>
<evidence type="ECO:0008006" key="2">
    <source>
        <dbReference type="Google" id="ProtNLM"/>
    </source>
</evidence>
<name>A0A0F9A0W7_9ZZZZ</name>
<sequence length="66" mass="7064">MNWKPWKSIVKGLKAGLVCAIGVFLPEAVEALQANPKTALYAPLVIAGLSAAKNVAKHKFGFKLPF</sequence>
<organism evidence="1">
    <name type="scientific">marine sediment metagenome</name>
    <dbReference type="NCBI Taxonomy" id="412755"/>
    <lineage>
        <taxon>unclassified sequences</taxon>
        <taxon>metagenomes</taxon>
        <taxon>ecological metagenomes</taxon>
    </lineage>
</organism>
<dbReference type="EMBL" id="LAZR01045029">
    <property type="protein sequence ID" value="KKL00809.1"/>
    <property type="molecule type" value="Genomic_DNA"/>
</dbReference>